<gene>
    <name evidence="9 10" type="primary">nhaA</name>
    <name evidence="10" type="ORF">NE398_16320</name>
</gene>
<organism evidence="10 11">
    <name type="scientific">Clostridium tertium</name>
    <dbReference type="NCBI Taxonomy" id="1559"/>
    <lineage>
        <taxon>Bacteria</taxon>
        <taxon>Bacillati</taxon>
        <taxon>Bacillota</taxon>
        <taxon>Clostridia</taxon>
        <taxon>Eubacteriales</taxon>
        <taxon>Clostridiaceae</taxon>
        <taxon>Clostridium</taxon>
    </lineage>
</organism>
<comment type="catalytic activity">
    <reaction evidence="9">
        <text>Na(+)(in) + 2 H(+)(out) = Na(+)(out) + 2 H(+)(in)</text>
        <dbReference type="Rhea" id="RHEA:29251"/>
        <dbReference type="ChEBI" id="CHEBI:15378"/>
        <dbReference type="ChEBI" id="CHEBI:29101"/>
    </reaction>
</comment>
<evidence type="ECO:0000256" key="3">
    <source>
        <dbReference type="ARBA" id="ARBA00022475"/>
    </source>
</evidence>
<evidence type="ECO:0000313" key="10">
    <source>
        <dbReference type="EMBL" id="MDC4241702.1"/>
    </source>
</evidence>
<dbReference type="Gene3D" id="1.20.1530.10">
    <property type="entry name" value="Na+/H+ antiporter like domain"/>
    <property type="match status" value="1"/>
</dbReference>
<evidence type="ECO:0000256" key="8">
    <source>
        <dbReference type="ARBA" id="ARBA00023201"/>
    </source>
</evidence>
<dbReference type="AlphaFoldDB" id="A0A9X4B2F6"/>
<evidence type="ECO:0000256" key="4">
    <source>
        <dbReference type="ARBA" id="ARBA00022692"/>
    </source>
</evidence>
<proteinExistence type="inferred from homology"/>
<dbReference type="NCBIfam" id="TIGR00773">
    <property type="entry name" value="NhaA"/>
    <property type="match status" value="1"/>
</dbReference>
<keyword evidence="11" id="KW-1185">Reference proteome</keyword>
<evidence type="ECO:0000256" key="5">
    <source>
        <dbReference type="ARBA" id="ARBA00022989"/>
    </source>
</evidence>
<evidence type="ECO:0000256" key="7">
    <source>
        <dbReference type="ARBA" id="ARBA00023136"/>
    </source>
</evidence>
<feature type="transmembrane region" description="Helical" evidence="9">
    <location>
        <begin position="368"/>
        <end position="388"/>
    </location>
</feature>
<feature type="transmembrane region" description="Helical" evidence="9">
    <location>
        <begin position="183"/>
        <end position="199"/>
    </location>
</feature>
<dbReference type="RefSeq" id="WP_111930743.1">
    <property type="nucleotide sequence ID" value="NZ_JADPEJ010000001.1"/>
</dbReference>
<keyword evidence="7 9" id="KW-0472">Membrane</keyword>
<accession>A0A9X4B2F6</accession>
<dbReference type="Pfam" id="PF06965">
    <property type="entry name" value="Na_H_antiport_1"/>
    <property type="match status" value="1"/>
</dbReference>
<keyword evidence="2 9" id="KW-0050">Antiport</keyword>
<keyword evidence="5 9" id="KW-1133">Transmembrane helix</keyword>
<evidence type="ECO:0000256" key="9">
    <source>
        <dbReference type="HAMAP-Rule" id="MF_01844"/>
    </source>
</evidence>
<protein>
    <recommendedName>
        <fullName evidence="9">Na(+)/H(+) antiporter NhaA</fullName>
    </recommendedName>
    <alternativeName>
        <fullName evidence="9">Sodium/proton antiporter NhaA</fullName>
    </alternativeName>
</protein>
<dbReference type="HAMAP" id="MF_01844">
    <property type="entry name" value="NhaA"/>
    <property type="match status" value="1"/>
</dbReference>
<comment type="similarity">
    <text evidence="9">Belongs to the NhaA Na(+)/H(+) (TC 2.A.33) antiporter family.</text>
</comment>
<evidence type="ECO:0000256" key="6">
    <source>
        <dbReference type="ARBA" id="ARBA00023053"/>
    </source>
</evidence>
<feature type="transmembrane region" description="Helical" evidence="9">
    <location>
        <begin position="337"/>
        <end position="356"/>
    </location>
</feature>
<dbReference type="PANTHER" id="PTHR30341:SF0">
    <property type="entry name" value="NA(+)_H(+) ANTIPORTER NHAA"/>
    <property type="match status" value="1"/>
</dbReference>
<dbReference type="Proteomes" id="UP001141183">
    <property type="component" value="Unassembled WGS sequence"/>
</dbReference>
<dbReference type="GO" id="GO:0006885">
    <property type="term" value="P:regulation of pH"/>
    <property type="evidence" value="ECO:0007669"/>
    <property type="project" value="UniProtKB-UniRule"/>
</dbReference>
<feature type="transmembrane region" description="Helical" evidence="9">
    <location>
        <begin position="260"/>
        <end position="282"/>
    </location>
</feature>
<keyword evidence="6 9" id="KW-0915">Sodium</keyword>
<dbReference type="InterPro" id="IPR004670">
    <property type="entry name" value="NhaA"/>
</dbReference>
<keyword evidence="9" id="KW-0406">Ion transport</keyword>
<feature type="transmembrane region" description="Helical" evidence="9">
    <location>
        <begin position="99"/>
        <end position="118"/>
    </location>
</feature>
<feature type="transmembrane region" description="Helical" evidence="9">
    <location>
        <begin position="294"/>
        <end position="317"/>
    </location>
</feature>
<dbReference type="EMBL" id="JAMRYU010000018">
    <property type="protein sequence ID" value="MDC4241702.1"/>
    <property type="molecule type" value="Genomic_DNA"/>
</dbReference>
<dbReference type="GO" id="GO:0005886">
    <property type="term" value="C:plasma membrane"/>
    <property type="evidence" value="ECO:0007669"/>
    <property type="project" value="UniProtKB-SubCell"/>
</dbReference>
<evidence type="ECO:0000313" key="11">
    <source>
        <dbReference type="Proteomes" id="UP001141183"/>
    </source>
</evidence>
<feature type="transmembrane region" description="Helical" evidence="9">
    <location>
        <begin position="211"/>
        <end position="240"/>
    </location>
</feature>
<dbReference type="GO" id="GO:0015385">
    <property type="term" value="F:sodium:proton antiporter activity"/>
    <property type="evidence" value="ECO:0007669"/>
    <property type="project" value="UniProtKB-UniRule"/>
</dbReference>
<keyword evidence="3 9" id="KW-1003">Cell membrane</keyword>
<dbReference type="PANTHER" id="PTHR30341">
    <property type="entry name" value="SODIUM ION/PROTON ANTIPORTER NHAA-RELATED"/>
    <property type="match status" value="1"/>
</dbReference>
<keyword evidence="9" id="KW-0813">Transport</keyword>
<name>A0A9X4B2F6_9CLOT</name>
<reference evidence="10" key="1">
    <citation type="submission" date="2022-05" db="EMBL/GenBank/DDBJ databases">
        <title>Draft genome sequence of Clostridium tertium strain CP3 isolated from Peru.</title>
        <authorList>
            <person name="Hurtado R."/>
            <person name="Lima L."/>
            <person name="Sousa T."/>
            <person name="Jaiswal A.K."/>
            <person name="Tiwari S."/>
            <person name="Maturrano L."/>
            <person name="Brenig B."/>
            <person name="Azevedo V."/>
        </authorList>
    </citation>
    <scope>NUCLEOTIDE SEQUENCE</scope>
    <source>
        <strain evidence="10">CP3</strain>
    </source>
</reference>
<feature type="transmembrane region" description="Helical" evidence="9">
    <location>
        <begin position="124"/>
        <end position="144"/>
    </location>
</feature>
<keyword evidence="4 9" id="KW-0812">Transmembrane</keyword>
<dbReference type="InterPro" id="IPR023171">
    <property type="entry name" value="Na/H_antiporter_dom_sf"/>
</dbReference>
<evidence type="ECO:0000256" key="2">
    <source>
        <dbReference type="ARBA" id="ARBA00022449"/>
    </source>
</evidence>
<keyword evidence="8 9" id="KW-0739">Sodium transport</keyword>
<feature type="transmembrane region" description="Helical" evidence="9">
    <location>
        <begin position="156"/>
        <end position="177"/>
    </location>
</feature>
<comment type="caution">
    <text evidence="10">The sequence shown here is derived from an EMBL/GenBank/DDBJ whole genome shotgun (WGS) entry which is preliminary data.</text>
</comment>
<feature type="transmembrane region" description="Helical" evidence="9">
    <location>
        <begin position="69"/>
        <end position="87"/>
    </location>
</feature>
<comment type="function">
    <text evidence="9">Na(+)/H(+) antiporter that extrudes sodium in exchange for external protons.</text>
</comment>
<sequence>MYYTQEKRNYLSKLKVLLEWEALPGLLLLIATVFALIIANSPLKELYNTIFHHIEIFPNFNLHKFINDFLMAIFFLVVGCEIKMEVIRGHLSDAKRASFPIVAAIGGVTIPAIIFFIFNRSTSYVNGIGVPISTDIAFAVGAFMIFKNRLSNSLKIFLLTLAVVDDLISIAVIGIFYSSGIKIIPLVLGAVTFIMLLSLRKIDKKERLTPYFILGFILWICIFASGIHATISGVLLAITLPISKCNKDTLECTLIRIEHVLAPYANLIILPLFAFSNTAINMNISSIPQGSIKVALGIIVGLVVGKPLGIMLFTSILSKFKVIEKPKDVKWYDIMCVGMLAGIGFTMSIFVAEIAFTGNENVLNIVKISILLAAIITCLIASIAINLGKKTNNGLNVKEVNA</sequence>
<comment type="subcellular location">
    <subcellularLocation>
        <location evidence="1">Cell inner membrane</location>
        <topology evidence="1">Multi-pass membrane protein</topology>
    </subcellularLocation>
    <subcellularLocation>
        <location evidence="9">Cell membrane</location>
        <topology evidence="9">Multi-pass membrane protein</topology>
    </subcellularLocation>
</comment>
<feature type="transmembrane region" description="Helical" evidence="9">
    <location>
        <begin position="20"/>
        <end position="39"/>
    </location>
</feature>
<evidence type="ECO:0000256" key="1">
    <source>
        <dbReference type="ARBA" id="ARBA00004429"/>
    </source>
</evidence>